<name>A0A5J4VRJ5_9EUKA</name>
<organism evidence="1 2">
    <name type="scientific">Streblomastix strix</name>
    <dbReference type="NCBI Taxonomy" id="222440"/>
    <lineage>
        <taxon>Eukaryota</taxon>
        <taxon>Metamonada</taxon>
        <taxon>Preaxostyla</taxon>
        <taxon>Oxymonadida</taxon>
        <taxon>Streblomastigidae</taxon>
        <taxon>Streblomastix</taxon>
    </lineage>
</organism>
<evidence type="ECO:0000313" key="2">
    <source>
        <dbReference type="Proteomes" id="UP000324800"/>
    </source>
</evidence>
<dbReference type="EMBL" id="SNRW01005345">
    <property type="protein sequence ID" value="KAA6385268.1"/>
    <property type="molecule type" value="Genomic_DNA"/>
</dbReference>
<evidence type="ECO:0000313" key="1">
    <source>
        <dbReference type="EMBL" id="KAA6385268.1"/>
    </source>
</evidence>
<feature type="non-terminal residue" evidence="1">
    <location>
        <position position="171"/>
    </location>
</feature>
<dbReference type="AlphaFoldDB" id="A0A5J4VRJ5"/>
<sequence length="171" mass="19553">MTATREQLRGIVAKLLQLSSDFIIQIPQETQGKDPIDCFMSSESCTTLFFIQPGEDRPVISFNETVHLETLEITSHMHKVPIVIFQKQAPLLEIEEDLMKKITVTFHSEDPLSFIQYYLKYVGIPAMEEFGKLQSAYLASENCNVIKGNAERYTSNHNNIVQETKKLIIEI</sequence>
<proteinExistence type="predicted"/>
<protein>
    <submittedName>
        <fullName evidence="1">Uncharacterized protein</fullName>
    </submittedName>
</protein>
<accession>A0A5J4VRJ5</accession>
<comment type="caution">
    <text evidence="1">The sequence shown here is derived from an EMBL/GenBank/DDBJ whole genome shotgun (WGS) entry which is preliminary data.</text>
</comment>
<gene>
    <name evidence="1" type="ORF">EZS28_019209</name>
</gene>
<dbReference type="Proteomes" id="UP000324800">
    <property type="component" value="Unassembled WGS sequence"/>
</dbReference>
<reference evidence="1 2" key="1">
    <citation type="submission" date="2019-03" db="EMBL/GenBank/DDBJ databases">
        <title>Single cell metagenomics reveals metabolic interactions within the superorganism composed of flagellate Streblomastix strix and complex community of Bacteroidetes bacteria on its surface.</title>
        <authorList>
            <person name="Treitli S.C."/>
            <person name="Kolisko M."/>
            <person name="Husnik F."/>
            <person name="Keeling P."/>
            <person name="Hampl V."/>
        </authorList>
    </citation>
    <scope>NUCLEOTIDE SEQUENCE [LARGE SCALE GENOMIC DNA]</scope>
    <source>
        <strain evidence="1">ST1C</strain>
    </source>
</reference>